<keyword evidence="5" id="KW-1185">Reference proteome</keyword>
<dbReference type="SUPFAM" id="SSF52540">
    <property type="entry name" value="P-loop containing nucleoside triphosphate hydrolases"/>
    <property type="match status" value="1"/>
</dbReference>
<keyword evidence="2" id="KW-0472">Membrane</keyword>
<sequence>MSLTLEERSEALAAAVDAGDGRLPPALVDGARALLLRVAQRVGLSSEHTVVALAGATGSGKSSLLNALVGMDLAETGVQRPTTSHALAVVVAADDEGARDATRRASPRPDTAPGAVGPLLDWLEVDRRHTVVASREVGGGSHRRRSDRRAPTAGTVPPGLVLLDLPDHDSVVVQNRFRAERLVDRADLLVWVVDPQKYADAALHERYLRTLVGHDDVVVLALNQADRLSAAEADAVLADLRRLAALDGLTRARTLAVSARTGEGVDALRGLVARAVERREATTQRYGADLRAVAETVVRACGEPTPSRARASTDTLLDALEDAAGVPTVVDAVRRSAVRQARARTGWPPVRWLARLRPDPLRRLRLAPRPERQAELTRTSLPAAGPGPRALAATAVREHARDALAGAPDAWVLAARASLDVAALPDALDHAVARTPLLPERPVWWWRALGAVQWALLAAALVGGLWLAGLALLAYLRLDEPVTPVWGPAPAPTVLLVGGVLAGVLLAALGALAAHVGARRRARAARRRLRASVREVAQRLVLDPLAAQVDALTRCRSEATRAAAR</sequence>
<dbReference type="RefSeq" id="WP_141368730.1">
    <property type="nucleotide sequence ID" value="NZ_BJLQ01000003.1"/>
</dbReference>
<evidence type="ECO:0000313" key="5">
    <source>
        <dbReference type="Proteomes" id="UP000320461"/>
    </source>
</evidence>
<dbReference type="InterPro" id="IPR027417">
    <property type="entry name" value="P-loop_NTPase"/>
</dbReference>
<protein>
    <recommendedName>
        <fullName evidence="3">G domain-containing protein</fullName>
    </recommendedName>
</protein>
<proteinExistence type="predicted"/>
<dbReference type="InterPro" id="IPR005662">
    <property type="entry name" value="GTPase_Era-like"/>
</dbReference>
<dbReference type="GO" id="GO:0005829">
    <property type="term" value="C:cytosol"/>
    <property type="evidence" value="ECO:0007669"/>
    <property type="project" value="TreeGrafter"/>
</dbReference>
<comment type="caution">
    <text evidence="4">The sequence shown here is derived from an EMBL/GenBank/DDBJ whole genome shotgun (WGS) entry which is preliminary data.</text>
</comment>
<dbReference type="InterPro" id="IPR006073">
    <property type="entry name" value="GTP-bd"/>
</dbReference>
<dbReference type="GO" id="GO:0005525">
    <property type="term" value="F:GTP binding"/>
    <property type="evidence" value="ECO:0007669"/>
    <property type="project" value="InterPro"/>
</dbReference>
<dbReference type="OrthoDB" id="974105at2"/>
<dbReference type="PANTHER" id="PTHR42698">
    <property type="entry name" value="GTPASE ERA"/>
    <property type="match status" value="1"/>
</dbReference>
<keyword evidence="2" id="KW-1133">Transmembrane helix</keyword>
<evidence type="ECO:0000259" key="3">
    <source>
        <dbReference type="Pfam" id="PF01926"/>
    </source>
</evidence>
<dbReference type="PANTHER" id="PTHR42698:SF1">
    <property type="entry name" value="GTPASE ERA, MITOCHONDRIAL"/>
    <property type="match status" value="1"/>
</dbReference>
<dbReference type="GO" id="GO:0000028">
    <property type="term" value="P:ribosomal small subunit assembly"/>
    <property type="evidence" value="ECO:0007669"/>
    <property type="project" value="TreeGrafter"/>
</dbReference>
<feature type="region of interest" description="Disordered" evidence="1">
    <location>
        <begin position="367"/>
        <end position="388"/>
    </location>
</feature>
<feature type="transmembrane region" description="Helical" evidence="2">
    <location>
        <begin position="454"/>
        <end position="476"/>
    </location>
</feature>
<evidence type="ECO:0000313" key="4">
    <source>
        <dbReference type="EMBL" id="GEA83224.1"/>
    </source>
</evidence>
<dbReference type="AlphaFoldDB" id="A0A4Y3KIK7"/>
<evidence type="ECO:0000256" key="2">
    <source>
        <dbReference type="SAM" id="Phobius"/>
    </source>
</evidence>
<evidence type="ECO:0000256" key="1">
    <source>
        <dbReference type="SAM" id="MobiDB-lite"/>
    </source>
</evidence>
<accession>A0A4Y3KIK7</accession>
<reference evidence="4 5" key="1">
    <citation type="submission" date="2019-06" db="EMBL/GenBank/DDBJ databases">
        <title>Whole genome shotgun sequence of Cellulomonas gelida NBRC 3748.</title>
        <authorList>
            <person name="Hosoyama A."/>
            <person name="Uohara A."/>
            <person name="Ohji S."/>
            <person name="Ichikawa N."/>
        </authorList>
    </citation>
    <scope>NUCLEOTIDE SEQUENCE [LARGE SCALE GENOMIC DNA]</scope>
    <source>
        <strain evidence="4 5">NBRC 3748</strain>
    </source>
</reference>
<gene>
    <name evidence="4" type="ORF">CGE01nite_04750</name>
</gene>
<feature type="region of interest" description="Disordered" evidence="1">
    <location>
        <begin position="135"/>
        <end position="155"/>
    </location>
</feature>
<dbReference type="Pfam" id="PF01926">
    <property type="entry name" value="MMR_HSR1"/>
    <property type="match status" value="1"/>
</dbReference>
<dbReference type="GO" id="GO:0043024">
    <property type="term" value="F:ribosomal small subunit binding"/>
    <property type="evidence" value="ECO:0007669"/>
    <property type="project" value="TreeGrafter"/>
</dbReference>
<feature type="transmembrane region" description="Helical" evidence="2">
    <location>
        <begin position="496"/>
        <end position="518"/>
    </location>
</feature>
<feature type="domain" description="G" evidence="3">
    <location>
        <begin position="51"/>
        <end position="204"/>
    </location>
</feature>
<keyword evidence="2" id="KW-0812">Transmembrane</keyword>
<organism evidence="4 5">
    <name type="scientific">Cellulomonas gelida</name>
    <dbReference type="NCBI Taxonomy" id="1712"/>
    <lineage>
        <taxon>Bacteria</taxon>
        <taxon>Bacillati</taxon>
        <taxon>Actinomycetota</taxon>
        <taxon>Actinomycetes</taxon>
        <taxon>Micrococcales</taxon>
        <taxon>Cellulomonadaceae</taxon>
        <taxon>Cellulomonas</taxon>
    </lineage>
</organism>
<dbReference type="EMBL" id="BJLQ01000003">
    <property type="protein sequence ID" value="GEA83224.1"/>
    <property type="molecule type" value="Genomic_DNA"/>
</dbReference>
<dbReference type="GO" id="GO:0019843">
    <property type="term" value="F:rRNA binding"/>
    <property type="evidence" value="ECO:0007669"/>
    <property type="project" value="TreeGrafter"/>
</dbReference>
<name>A0A4Y3KIK7_9CELL</name>
<dbReference type="Gene3D" id="3.40.50.300">
    <property type="entry name" value="P-loop containing nucleotide triphosphate hydrolases"/>
    <property type="match status" value="1"/>
</dbReference>
<dbReference type="Proteomes" id="UP000320461">
    <property type="component" value="Unassembled WGS sequence"/>
</dbReference>